<reference evidence="3 4" key="1">
    <citation type="submission" date="2021-01" db="EMBL/GenBank/DDBJ databases">
        <title>Chryseolinea sp. Jin1 Genome sequencing and assembly.</title>
        <authorList>
            <person name="Kim I."/>
        </authorList>
    </citation>
    <scope>NUCLEOTIDE SEQUENCE [LARGE SCALE GENOMIC DNA]</scope>
    <source>
        <strain evidence="3 4">Jin1</strain>
    </source>
</reference>
<dbReference type="Gene3D" id="2.60.40.3620">
    <property type="match status" value="2"/>
</dbReference>
<dbReference type="RefSeq" id="WP_202007844.1">
    <property type="nucleotide sequence ID" value="NZ_JAERRB010000001.1"/>
</dbReference>
<evidence type="ECO:0000256" key="1">
    <source>
        <dbReference type="SAM" id="SignalP"/>
    </source>
</evidence>
<feature type="chain" id="PRO_5046975227" evidence="1">
    <location>
        <begin position="20"/>
        <end position="360"/>
    </location>
</feature>
<keyword evidence="1" id="KW-0732">Signal</keyword>
<evidence type="ECO:0000259" key="2">
    <source>
        <dbReference type="Pfam" id="PF14292"/>
    </source>
</evidence>
<evidence type="ECO:0000313" key="4">
    <source>
        <dbReference type="Proteomes" id="UP000613030"/>
    </source>
</evidence>
<evidence type="ECO:0000313" key="3">
    <source>
        <dbReference type="EMBL" id="MBL0740514.1"/>
    </source>
</evidence>
<feature type="signal peptide" evidence="1">
    <location>
        <begin position="1"/>
        <end position="19"/>
    </location>
</feature>
<protein>
    <submittedName>
        <fullName evidence="3">SusE domain-containing protein</fullName>
    </submittedName>
</protein>
<dbReference type="Pfam" id="PF14292">
    <property type="entry name" value="SusE"/>
    <property type="match status" value="1"/>
</dbReference>
<gene>
    <name evidence="3" type="ORF">JI741_04755</name>
</gene>
<dbReference type="Proteomes" id="UP000613030">
    <property type="component" value="Unassembled WGS sequence"/>
</dbReference>
<keyword evidence="4" id="KW-1185">Reference proteome</keyword>
<dbReference type="EMBL" id="JAERRB010000001">
    <property type="protein sequence ID" value="MBL0740514.1"/>
    <property type="molecule type" value="Genomic_DNA"/>
</dbReference>
<dbReference type="InterPro" id="IPR025970">
    <property type="entry name" value="SusE"/>
</dbReference>
<organism evidence="3 4">
    <name type="scientific">Chryseolinea lacunae</name>
    <dbReference type="NCBI Taxonomy" id="2801331"/>
    <lineage>
        <taxon>Bacteria</taxon>
        <taxon>Pseudomonadati</taxon>
        <taxon>Bacteroidota</taxon>
        <taxon>Cytophagia</taxon>
        <taxon>Cytophagales</taxon>
        <taxon>Fulvivirgaceae</taxon>
        <taxon>Chryseolinea</taxon>
    </lineage>
</organism>
<name>A0ABS1KM19_9BACT</name>
<dbReference type="PROSITE" id="PS51257">
    <property type="entry name" value="PROKAR_LIPOPROTEIN"/>
    <property type="match status" value="1"/>
</dbReference>
<feature type="domain" description="SusE outer membrane protein" evidence="2">
    <location>
        <begin position="36"/>
        <end position="129"/>
    </location>
</feature>
<accession>A0ABS1KM19</accession>
<proteinExistence type="predicted"/>
<comment type="caution">
    <text evidence="3">The sequence shown here is derived from an EMBL/GenBank/DDBJ whole genome shotgun (WGS) entry which is preliminary data.</text>
</comment>
<sequence>MKNTFILILNMIVALGMMACEDDVIKAKLKDDVAANTLQDPSKTSYVLTLDDAAKPLEEFSWTAPDFGFQAATTYTLQVDKAGNNFAGAIDLGTTGTLNTTVLVGAMNSKLLDLGFDPDEEASVEFRVKSTINANVAPLFSTVKSTKMTPYATTFPPIYMIGDALLGWDLPLAVETRSVAPSKYETIAEFHKGGKFRFFATLSWDAKPYNWPFFAGGSVDANLIEAGDGDGNFIFNGTSGFFRIVADTKLKVITMEAVEKPALMMIGDAVQGWDLAKAVQLTWLRDGVFTTSTTFNNNGIFRFFTKADWGAGTVNSASFTGAVDPLLQAVNDGDKNFKFVGTTASHKITVDLNNGTIVME</sequence>